<accession>A0ABT8JWM1</accession>
<gene>
    <name evidence="2" type="ORF">P5G52_01710</name>
</gene>
<feature type="transmembrane region" description="Helical" evidence="1">
    <location>
        <begin position="21"/>
        <end position="41"/>
    </location>
</feature>
<protein>
    <submittedName>
        <fullName evidence="2">Uncharacterized protein</fullName>
    </submittedName>
</protein>
<feature type="transmembrane region" description="Helical" evidence="1">
    <location>
        <begin position="98"/>
        <end position="120"/>
    </location>
</feature>
<feature type="transmembrane region" description="Helical" evidence="1">
    <location>
        <begin position="61"/>
        <end position="86"/>
    </location>
</feature>
<reference evidence="2" key="1">
    <citation type="submission" date="2023-06" db="EMBL/GenBank/DDBJ databases">
        <title>MT1 and MT2 Draft Genomes of Novel Species.</title>
        <authorList>
            <person name="Venkateswaran K."/>
        </authorList>
    </citation>
    <scope>NUCLEOTIDE SEQUENCE</scope>
    <source>
        <strain evidence="2">IIF3SC-B10</strain>
    </source>
</reference>
<dbReference type="EMBL" id="JAROCG010000001">
    <property type="protein sequence ID" value="MDN4609573.1"/>
    <property type="molecule type" value="Genomic_DNA"/>
</dbReference>
<proteinExistence type="predicted"/>
<dbReference type="Proteomes" id="UP001174209">
    <property type="component" value="Unassembled WGS sequence"/>
</dbReference>
<dbReference type="RefSeq" id="WP_301224257.1">
    <property type="nucleotide sequence ID" value="NZ_JAROCG010000001.1"/>
</dbReference>
<keyword evidence="1" id="KW-0472">Membrane</keyword>
<evidence type="ECO:0000256" key="1">
    <source>
        <dbReference type="SAM" id="Phobius"/>
    </source>
</evidence>
<sequence>MSMASVHVIFAITRRLILRSATIGAFVGLIAGLGMFVIVYAQAALDPERFAGWNENPGQWVIFAVGGAIVGTGLGLASGLGALFSLRVRAAVTEPDRMHFAGTAGFGAGAAIAACTVLAFTGVGTVFWVSIGMSVGLGAVSACIAGLQTRRLLTASPSRTG</sequence>
<comment type="caution">
    <text evidence="2">The sequence shown here is derived from an EMBL/GenBank/DDBJ whole genome shotgun (WGS) entry which is preliminary data.</text>
</comment>
<keyword evidence="3" id="KW-1185">Reference proteome</keyword>
<feature type="transmembrane region" description="Helical" evidence="1">
    <location>
        <begin position="126"/>
        <end position="147"/>
    </location>
</feature>
<organism evidence="2 3">
    <name type="scientific">Arthrobacter burdickii</name>
    <dbReference type="NCBI Taxonomy" id="3035920"/>
    <lineage>
        <taxon>Bacteria</taxon>
        <taxon>Bacillati</taxon>
        <taxon>Actinomycetota</taxon>
        <taxon>Actinomycetes</taxon>
        <taxon>Micrococcales</taxon>
        <taxon>Micrococcaceae</taxon>
        <taxon>Arthrobacter</taxon>
    </lineage>
</organism>
<keyword evidence="1" id="KW-0812">Transmembrane</keyword>
<name>A0ABT8JWM1_9MICC</name>
<evidence type="ECO:0000313" key="3">
    <source>
        <dbReference type="Proteomes" id="UP001174209"/>
    </source>
</evidence>
<evidence type="ECO:0000313" key="2">
    <source>
        <dbReference type="EMBL" id="MDN4609573.1"/>
    </source>
</evidence>
<keyword evidence="1" id="KW-1133">Transmembrane helix</keyword>